<dbReference type="RefSeq" id="XP_068356658.1">
    <property type="nucleotide sequence ID" value="XM_068506558.1"/>
</dbReference>
<dbReference type="AlphaFoldDB" id="A0A1J4JXW2"/>
<protein>
    <recommendedName>
        <fullName evidence="4">Polycystin cation channel PKD1/PKD2 domain-containing protein</fullName>
    </recommendedName>
</protein>
<feature type="transmembrane region" description="Helical" evidence="1">
    <location>
        <begin position="240"/>
        <end position="262"/>
    </location>
</feature>
<feature type="transmembrane region" description="Helical" evidence="1">
    <location>
        <begin position="293"/>
        <end position="312"/>
    </location>
</feature>
<dbReference type="OrthoDB" id="10520327at2759"/>
<dbReference type="GO" id="GO:0072345">
    <property type="term" value="F:NAADP-sensitive calcium-release channel activity"/>
    <property type="evidence" value="ECO:0007669"/>
    <property type="project" value="TreeGrafter"/>
</dbReference>
<keyword evidence="1" id="KW-0472">Membrane</keyword>
<feature type="transmembrane region" description="Helical" evidence="1">
    <location>
        <begin position="56"/>
        <end position="78"/>
    </location>
</feature>
<dbReference type="PANTHER" id="PTHR12127:SF7">
    <property type="entry name" value="SD02261P"/>
    <property type="match status" value="1"/>
</dbReference>
<keyword evidence="3" id="KW-1185">Reference proteome</keyword>
<dbReference type="VEuPathDB" id="TrichDB:TRFO_29075"/>
<organism evidence="2 3">
    <name type="scientific">Tritrichomonas foetus</name>
    <dbReference type="NCBI Taxonomy" id="1144522"/>
    <lineage>
        <taxon>Eukaryota</taxon>
        <taxon>Metamonada</taxon>
        <taxon>Parabasalia</taxon>
        <taxon>Tritrichomonadida</taxon>
        <taxon>Tritrichomonadidae</taxon>
        <taxon>Tritrichomonas</taxon>
    </lineage>
</organism>
<dbReference type="Proteomes" id="UP000179807">
    <property type="component" value="Unassembled WGS sequence"/>
</dbReference>
<evidence type="ECO:0008006" key="4">
    <source>
        <dbReference type="Google" id="ProtNLM"/>
    </source>
</evidence>
<evidence type="ECO:0000256" key="1">
    <source>
        <dbReference type="SAM" id="Phobius"/>
    </source>
</evidence>
<feature type="transmembrane region" description="Helical" evidence="1">
    <location>
        <begin position="324"/>
        <end position="344"/>
    </location>
</feature>
<feature type="transmembrane region" description="Helical" evidence="1">
    <location>
        <begin position="428"/>
        <end position="453"/>
    </location>
</feature>
<gene>
    <name evidence="2" type="ORF">TRFO_29075</name>
</gene>
<evidence type="ECO:0000313" key="2">
    <source>
        <dbReference type="EMBL" id="OHT03522.1"/>
    </source>
</evidence>
<dbReference type="GeneID" id="94841262"/>
<name>A0A1J4JXW2_9EUKA</name>
<dbReference type="InterPro" id="IPR039031">
    <property type="entry name" value="Mucolipin"/>
</dbReference>
<evidence type="ECO:0000313" key="3">
    <source>
        <dbReference type="Proteomes" id="UP000179807"/>
    </source>
</evidence>
<reference evidence="2" key="1">
    <citation type="submission" date="2016-10" db="EMBL/GenBank/DDBJ databases">
        <authorList>
            <person name="Benchimol M."/>
            <person name="Almeida L.G."/>
            <person name="Vasconcelos A.T."/>
            <person name="Perreira-Neves A."/>
            <person name="Rosa I.A."/>
            <person name="Tasca T."/>
            <person name="Bogo M.R."/>
            <person name="de Souza W."/>
        </authorList>
    </citation>
    <scope>NUCLEOTIDE SEQUENCE [LARGE SCALE GENOMIC DNA]</scope>
    <source>
        <strain evidence="2">K</strain>
    </source>
</reference>
<dbReference type="PANTHER" id="PTHR12127">
    <property type="entry name" value="MUCOLIPIN"/>
    <property type="match status" value="1"/>
</dbReference>
<keyword evidence="1" id="KW-1133">Transmembrane helix</keyword>
<feature type="transmembrane region" description="Helical" evidence="1">
    <location>
        <begin position="365"/>
        <end position="389"/>
    </location>
</feature>
<sequence length="465" mass="54137">MSNLSSMSRTPFLNYAALIPMNDHDQPSKLLVVHNRNEEVFVPKDDNLQAWKREYIIPWGPLFDLFIVLLYIFFALTYQSSKINFYLHYNTIFDTFFLPDEEEESTTIYFRNDLIESANSTAYSFFDFVNYFPSQDNFSENSNLRVSIETLDDEISNFITRENITLVFPLFEKYADNISYAALEMDYLITRVETDIILFTKMTYTVTYSQVRDLGILEISSEFVGENSAENGSILFSSQLSVAVFPIALVIVDSIAIILTLTRFISYFKHAKEYANKNYITLYRALLWKMDRFEIFNISYQVLTLISVSLFIKYVNADFGRYQMLLLLLSFASLLHCIGLFTHLRLKKETWFVARLIFKSISRTLLFVFGFIPFYIAWSFMGLSFFGYFSELFDSFLRSLKVMFSMMHTDICMDTQDQLNEHAAAPNWLIVTFVCSWLCLTGGMVINILIAIVENTLEDLIIEGD</sequence>
<comment type="caution">
    <text evidence="2">The sequence shown here is derived from an EMBL/GenBank/DDBJ whole genome shotgun (WGS) entry which is preliminary data.</text>
</comment>
<proteinExistence type="predicted"/>
<dbReference type="EMBL" id="MLAK01000824">
    <property type="protein sequence ID" value="OHT03522.1"/>
    <property type="molecule type" value="Genomic_DNA"/>
</dbReference>
<dbReference type="GO" id="GO:0016020">
    <property type="term" value="C:membrane"/>
    <property type="evidence" value="ECO:0007669"/>
    <property type="project" value="TreeGrafter"/>
</dbReference>
<accession>A0A1J4JXW2</accession>
<keyword evidence="1" id="KW-0812">Transmembrane</keyword>